<dbReference type="Gene3D" id="3.40.190.10">
    <property type="entry name" value="Periplasmic binding protein-like II"/>
    <property type="match status" value="1"/>
</dbReference>
<accession>A0A811T1R3</accession>
<feature type="domain" description="Porphobilinogen deaminase N-terminal" evidence="1">
    <location>
        <begin position="2"/>
        <end position="41"/>
    </location>
</feature>
<evidence type="ECO:0000313" key="3">
    <source>
        <dbReference type="Proteomes" id="UP000603056"/>
    </source>
</evidence>
<organism evidence="2 3">
    <name type="scientific">Candidatus Argoarchaeum ethanivorans</name>
    <dbReference type="NCBI Taxonomy" id="2608793"/>
    <lineage>
        <taxon>Archaea</taxon>
        <taxon>Methanobacteriati</taxon>
        <taxon>Methanobacteriota</taxon>
        <taxon>Stenosarchaea group</taxon>
        <taxon>Methanomicrobia</taxon>
        <taxon>Methanosarcinales</taxon>
        <taxon>Methanosarcinales incertae sedis</taxon>
        <taxon>GOM Arc I cluster</taxon>
        <taxon>Candidatus Argoarchaeum</taxon>
    </lineage>
</organism>
<dbReference type="EMBL" id="CAJHIP010000001">
    <property type="protein sequence ID" value="CAD6491014.1"/>
    <property type="molecule type" value="Genomic_DNA"/>
</dbReference>
<comment type="caution">
    <text evidence="2">The sequence shown here is derived from an EMBL/GenBank/DDBJ whole genome shotgun (WGS) entry which is preliminary data.</text>
</comment>
<evidence type="ECO:0000313" key="2">
    <source>
        <dbReference type="EMBL" id="CAD6491014.1"/>
    </source>
</evidence>
<protein>
    <submittedName>
        <fullName evidence="2">Porphobilinogen deaminase</fullName>
        <ecNumber evidence="2">2.5.1.61</ecNumber>
    </submittedName>
</protein>
<dbReference type="Pfam" id="PF01379">
    <property type="entry name" value="Porphobil_deam"/>
    <property type="match status" value="1"/>
</dbReference>
<dbReference type="SUPFAM" id="SSF53850">
    <property type="entry name" value="Periplasmic binding protein-like II"/>
    <property type="match status" value="1"/>
</dbReference>
<dbReference type="GO" id="GO:0033014">
    <property type="term" value="P:tetrapyrrole biosynthetic process"/>
    <property type="evidence" value="ECO:0007669"/>
    <property type="project" value="InterPro"/>
</dbReference>
<proteinExistence type="predicted"/>
<name>A0A811T1R3_9EURY</name>
<dbReference type="AlphaFoldDB" id="A0A811T1R3"/>
<dbReference type="InterPro" id="IPR022417">
    <property type="entry name" value="Porphobilin_deaminase_N"/>
</dbReference>
<sequence>MIIGTRGSKLALAQAEIVQEKLQASGIKIIKTSGDKLQTAPPRCIRQLFPV</sequence>
<keyword evidence="2" id="KW-0808">Transferase</keyword>
<dbReference type="Proteomes" id="UP000603056">
    <property type="component" value="Unassembled WGS sequence"/>
</dbReference>
<evidence type="ECO:0000259" key="1">
    <source>
        <dbReference type="Pfam" id="PF01379"/>
    </source>
</evidence>
<dbReference type="EC" id="2.5.1.61" evidence="2"/>
<gene>
    <name evidence="2" type="primary">hemC_1</name>
    <name evidence="2" type="ORF">FFODKBPE_00077</name>
</gene>
<dbReference type="GO" id="GO:0004418">
    <property type="term" value="F:hydroxymethylbilane synthase activity"/>
    <property type="evidence" value="ECO:0007669"/>
    <property type="project" value="UniProtKB-EC"/>
</dbReference>
<reference evidence="2" key="1">
    <citation type="submission" date="2020-10" db="EMBL/GenBank/DDBJ databases">
        <authorList>
            <person name="Hahn C.J."/>
            <person name="Laso-Perez R."/>
            <person name="Vulcano F."/>
            <person name="Vaziourakis K.-M."/>
            <person name="Stokke R."/>
            <person name="Steen I.H."/>
            <person name="Teske A."/>
            <person name="Boetius A."/>
            <person name="Liebeke M."/>
            <person name="Amann R."/>
            <person name="Knittel K."/>
        </authorList>
    </citation>
    <scope>NUCLEOTIDE SEQUENCE</scope>
    <source>
        <strain evidence="2">Gfbio:e3339647-f889-4370-9287-4fb5cb688e4c:AG394J04_GoMArc1</strain>
    </source>
</reference>